<evidence type="ECO:0000313" key="1">
    <source>
        <dbReference type="EMBL" id="CAM0144815.1"/>
    </source>
</evidence>
<proteinExistence type="predicted"/>
<protein>
    <submittedName>
        <fullName evidence="1">Uncharacterized protein</fullName>
    </submittedName>
</protein>
<evidence type="ECO:0000313" key="2">
    <source>
        <dbReference type="Proteomes" id="UP001497457"/>
    </source>
</evidence>
<organism evidence="1 2">
    <name type="scientific">Urochloa decumbens</name>
    <dbReference type="NCBI Taxonomy" id="240449"/>
    <lineage>
        <taxon>Eukaryota</taxon>
        <taxon>Viridiplantae</taxon>
        <taxon>Streptophyta</taxon>
        <taxon>Embryophyta</taxon>
        <taxon>Tracheophyta</taxon>
        <taxon>Spermatophyta</taxon>
        <taxon>Magnoliopsida</taxon>
        <taxon>Liliopsida</taxon>
        <taxon>Poales</taxon>
        <taxon>Poaceae</taxon>
        <taxon>PACMAD clade</taxon>
        <taxon>Panicoideae</taxon>
        <taxon>Panicodae</taxon>
        <taxon>Paniceae</taxon>
        <taxon>Melinidinae</taxon>
        <taxon>Urochloa</taxon>
    </lineage>
</organism>
<sequence length="119" mass="13992">MSNVVGPDFPKLVPFGACREYLTWAWNVRDHLDQKNLIGTIFPGTECSDQQKAQALQYMRRHLNEDFRNEVSQLKICDQEVTDEEMIEKTLSTFPPSQPLLHRSLRAANFRSKRRRSRR</sequence>
<reference evidence="1 2" key="1">
    <citation type="submission" date="2024-10" db="EMBL/GenBank/DDBJ databases">
        <authorList>
            <person name="Ryan C."/>
        </authorList>
    </citation>
    <scope>NUCLEOTIDE SEQUENCE [LARGE SCALE GENOMIC DNA]</scope>
</reference>
<dbReference type="PANTHER" id="PTHR33325">
    <property type="entry name" value="ZINC FINGER, CCHC-TYPE-RELATED"/>
    <property type="match status" value="1"/>
</dbReference>
<dbReference type="Proteomes" id="UP001497457">
    <property type="component" value="Unassembled WGS sequence"/>
</dbReference>
<dbReference type="PANTHER" id="PTHR33325:SF11">
    <property type="entry name" value="COLD SHOCK DOMAIN-CONTAINING PROTEIN 4-LIKE"/>
    <property type="match status" value="1"/>
</dbReference>
<dbReference type="EMBL" id="CAXIPR030000087">
    <property type="protein sequence ID" value="CAM0144815.1"/>
    <property type="molecule type" value="Genomic_DNA"/>
</dbReference>
<gene>
    <name evidence="1" type="ORF">URODEC1_LOCUS118650</name>
</gene>
<accession>A0ABC9GQZ4</accession>
<dbReference type="AlphaFoldDB" id="A0ABC9GQZ4"/>
<keyword evidence="2" id="KW-1185">Reference proteome</keyword>
<comment type="caution">
    <text evidence="1">The sequence shown here is derived from an EMBL/GenBank/DDBJ whole genome shotgun (WGS) entry which is preliminary data.</text>
</comment>
<name>A0ABC9GQZ4_9POAL</name>